<dbReference type="Gene3D" id="3.90.1750.20">
    <property type="entry name" value="Putative Large Serine Recombinase, Chain B, Domain 2"/>
    <property type="match status" value="1"/>
</dbReference>
<accession>A0ABU0UE16</accession>
<proteinExistence type="predicted"/>
<dbReference type="InterPro" id="IPR036162">
    <property type="entry name" value="Resolvase-like_N_sf"/>
</dbReference>
<keyword evidence="1" id="KW-0238">DNA-binding</keyword>
<dbReference type="Gene3D" id="3.40.50.1390">
    <property type="entry name" value="Resolvase, N-terminal catalytic domain"/>
    <property type="match status" value="1"/>
</dbReference>
<dbReference type="InterPro" id="IPR006119">
    <property type="entry name" value="Resolv_N"/>
</dbReference>
<evidence type="ECO:0000256" key="1">
    <source>
        <dbReference type="ARBA" id="ARBA00023125"/>
    </source>
</evidence>
<dbReference type="EMBL" id="JAUTBL010000001">
    <property type="protein sequence ID" value="MDQ1183128.1"/>
    <property type="molecule type" value="Genomic_DNA"/>
</dbReference>
<feature type="coiled-coil region" evidence="3">
    <location>
        <begin position="385"/>
        <end position="470"/>
    </location>
</feature>
<dbReference type="SMART" id="SM00857">
    <property type="entry name" value="Resolvase"/>
    <property type="match status" value="1"/>
</dbReference>
<evidence type="ECO:0000313" key="7">
    <source>
        <dbReference type="Proteomes" id="UP001224781"/>
    </source>
</evidence>
<comment type="caution">
    <text evidence="6">The sequence shown here is derived from an EMBL/GenBank/DDBJ whole genome shotgun (WGS) entry which is preliminary data.</text>
</comment>
<evidence type="ECO:0000313" key="6">
    <source>
        <dbReference type="EMBL" id="MDQ1183128.1"/>
    </source>
</evidence>
<dbReference type="CDD" id="cd00338">
    <property type="entry name" value="Ser_Recombinase"/>
    <property type="match status" value="1"/>
</dbReference>
<keyword evidence="7" id="KW-1185">Reference proteome</keyword>
<organism evidence="6 7">
    <name type="scientific">Agrobacterium larrymoorei</name>
    <dbReference type="NCBI Taxonomy" id="160699"/>
    <lineage>
        <taxon>Bacteria</taxon>
        <taxon>Pseudomonadati</taxon>
        <taxon>Pseudomonadota</taxon>
        <taxon>Alphaproteobacteria</taxon>
        <taxon>Hyphomicrobiales</taxon>
        <taxon>Rhizobiaceae</taxon>
        <taxon>Rhizobium/Agrobacterium group</taxon>
        <taxon>Agrobacterium</taxon>
    </lineage>
</organism>
<keyword evidence="3" id="KW-0175">Coiled coil</keyword>
<feature type="domain" description="Resolvase/invertase-type recombinase catalytic" evidence="5">
    <location>
        <begin position="9"/>
        <end position="170"/>
    </location>
</feature>
<dbReference type="SUPFAM" id="SSF53041">
    <property type="entry name" value="Resolvase-like"/>
    <property type="match status" value="1"/>
</dbReference>
<dbReference type="PANTHER" id="PTHR30461">
    <property type="entry name" value="DNA-INVERTASE FROM LAMBDOID PROPHAGE"/>
    <property type="match status" value="1"/>
</dbReference>
<sequence>MTDFDARPVAYSYIRMSSKRQIKGDSLRRQLDLSRQYADRHNLKLDEETTFADKGVSAWTGANLTEGQFGQFLAAAKEGRIKPGSYLLVESLDRLSRQQVRTALVPFMELINGGIVIVTLNDNQVYSKATVDANFTQLIISLTVMARAHEESETKSKRLKAVAENRRNNAAKGVGRFHPMAHGWIDPVKVGHEKWEFRLNSHSLAVQRIFQLSESGIGQVTIAKLLNREGIPTFRGKGQWYQANVGRIIRDEACIGTYQPTHVVEGERRPFGEPIKNYYPAAVSEELFWRVQRGLRISFGRGRHKGNRITNLFSGQITCQHCGSSLRLRTGGKHFYLYCDNFSRTGTCEKSSGLYRYDVLEEAIFKHLTILDPDIDRGGAQDQNREQILRNIALTEQSAKKASRQYDNLMDFIENADEDADRKNLMVRLKTARQLREQAIARLRELNEDLAALDGRQKEMSNAVERMEQERALWSSGDAALVYESRARVARLLKRFISTMSINFEQKTVMVGVAGGLRGYMFDRKGDLIDQYDMSSQINKVGRRVMFAERGLDGSPDFENAIEIRPRGPSLEPFINISGKDHFDDVVERRQIADAVMNDKNSPAPRKSKGAKSP</sequence>
<dbReference type="Pfam" id="PF13408">
    <property type="entry name" value="Zn_ribbon_recom"/>
    <property type="match status" value="1"/>
</dbReference>
<keyword evidence="2" id="KW-0233">DNA recombination</keyword>
<dbReference type="InterPro" id="IPR025827">
    <property type="entry name" value="Zn_ribbon_recom_dom"/>
</dbReference>
<reference evidence="6 7" key="1">
    <citation type="submission" date="2023-07" db="EMBL/GenBank/DDBJ databases">
        <title>Functional and genomic diversity of the sorghum phyllosphere microbiome.</title>
        <authorList>
            <person name="Shade A."/>
        </authorList>
    </citation>
    <scope>NUCLEOTIDE SEQUENCE [LARGE SCALE GENOMIC DNA]</scope>
    <source>
        <strain evidence="6 7">SORGH_AS_1126</strain>
    </source>
</reference>
<evidence type="ECO:0000259" key="5">
    <source>
        <dbReference type="PROSITE" id="PS51736"/>
    </source>
</evidence>
<evidence type="ECO:0000256" key="4">
    <source>
        <dbReference type="SAM" id="MobiDB-lite"/>
    </source>
</evidence>
<dbReference type="PANTHER" id="PTHR30461:SF2">
    <property type="entry name" value="SERINE RECOMBINASE PINE-RELATED"/>
    <property type="match status" value="1"/>
</dbReference>
<feature type="region of interest" description="Disordered" evidence="4">
    <location>
        <begin position="594"/>
        <end position="614"/>
    </location>
</feature>
<evidence type="ECO:0000256" key="3">
    <source>
        <dbReference type="SAM" id="Coils"/>
    </source>
</evidence>
<evidence type="ECO:0000256" key="2">
    <source>
        <dbReference type="ARBA" id="ARBA00023172"/>
    </source>
</evidence>
<gene>
    <name evidence="6" type="ORF">QE408_000250</name>
</gene>
<name>A0ABU0UE16_9HYPH</name>
<dbReference type="InterPro" id="IPR050639">
    <property type="entry name" value="SSR_resolvase"/>
</dbReference>
<dbReference type="InterPro" id="IPR011109">
    <property type="entry name" value="DNA_bind_recombinase_dom"/>
</dbReference>
<dbReference type="Pfam" id="PF07508">
    <property type="entry name" value="Recombinase"/>
    <property type="match status" value="1"/>
</dbReference>
<dbReference type="Proteomes" id="UP001224781">
    <property type="component" value="Unassembled WGS sequence"/>
</dbReference>
<protein>
    <submittedName>
        <fullName evidence="6">DNA invertase Pin-like site-specific DNA recombinase</fullName>
    </submittedName>
</protein>
<dbReference type="PROSITE" id="PS51736">
    <property type="entry name" value="RECOMBINASES_3"/>
    <property type="match status" value="1"/>
</dbReference>
<dbReference type="RefSeq" id="WP_306927852.1">
    <property type="nucleotide sequence ID" value="NZ_JAUTBL010000001.1"/>
</dbReference>
<dbReference type="InterPro" id="IPR038109">
    <property type="entry name" value="DNA_bind_recomb_sf"/>
</dbReference>
<dbReference type="Pfam" id="PF00239">
    <property type="entry name" value="Resolvase"/>
    <property type="match status" value="1"/>
</dbReference>